<dbReference type="RefSeq" id="XP_036627288.1">
    <property type="nucleotide sequence ID" value="XM_036779905.1"/>
</dbReference>
<dbReference type="InterPro" id="IPR011009">
    <property type="entry name" value="Kinase-like_dom_sf"/>
</dbReference>
<dbReference type="VEuPathDB" id="FungiDB:PC9H_010412"/>
<sequence>MSKSFFFLCREKPSTRAIHLRADPELSVSELALQFFRQFNDYYAMSSAPCEWEIYKFKKEVRISRETRPPYTFPADLHEIADYLHDDTELSSLLPRLQEQDKYYHGIISVNSTIQPTTHNTEEKDVLTELRNVYNTTIAQSRRSQTPSEISKSANYRRNQATKETLLLDGRYDFRDPANTTAPPVELYNPAFSQFLADIADPTLEVPKKLIPKVAKLMDLASAIYNAEETRRTKLQGPLNDVMDCALARVTNSDGTAPDATGLHVLLKTTSQAAAICIEEYKNEYGEGSTDVTTQASFSMQRMWSLPENNFIRERCCCPTFLIAIGGPWFGVLGAVLTHKCIVQRLTDLAWLGLSTPLEEQRCIRLSKLFYSLARALHRLREWYDTELPTFSLAEAPSHPRFFPSITSYPSPSGNVVFRYLRPLERDNACVAFLAEIVEGPECLLEPSKTDEQGQLIVVKFAARYCVEAHQLLADMGMAPKLFHCGQVQPRRPGLLLIAMEYLSGTTVNGLTADQWQACKVQSNVGNIVKVLHDNGLVFGDLRTPNIMYLNGSFKLIDFDWAGKEGEARYPPFLSTVIPWPLGTQPSALITREHDLEWLRRLG</sequence>
<dbReference type="Gene3D" id="1.10.510.10">
    <property type="entry name" value="Transferase(Phosphotransferase) domain 1"/>
    <property type="match status" value="1"/>
</dbReference>
<comment type="caution">
    <text evidence="1">The sequence shown here is derived from an EMBL/GenBank/DDBJ whole genome shotgun (WGS) entry which is preliminary data.</text>
</comment>
<dbReference type="EMBL" id="JACETU010000008">
    <property type="protein sequence ID" value="KAF7422256.1"/>
    <property type="molecule type" value="Genomic_DNA"/>
</dbReference>
<evidence type="ECO:0008006" key="3">
    <source>
        <dbReference type="Google" id="ProtNLM"/>
    </source>
</evidence>
<dbReference type="GeneID" id="59380230"/>
<evidence type="ECO:0000313" key="2">
    <source>
        <dbReference type="Proteomes" id="UP000623687"/>
    </source>
</evidence>
<gene>
    <name evidence="1" type="ORF">PC9H_010412</name>
</gene>
<dbReference type="OrthoDB" id="4062651at2759"/>
<proteinExistence type="predicted"/>
<accession>A0A8H6ZMT1</accession>
<evidence type="ECO:0000313" key="1">
    <source>
        <dbReference type="EMBL" id="KAF7422256.1"/>
    </source>
</evidence>
<keyword evidence="2" id="KW-1185">Reference proteome</keyword>
<reference evidence="1" key="1">
    <citation type="submission" date="2019-07" db="EMBL/GenBank/DDBJ databases">
        <authorList>
            <person name="Palmer J.M."/>
        </authorList>
    </citation>
    <scope>NUCLEOTIDE SEQUENCE</scope>
    <source>
        <strain evidence="1">PC9</strain>
    </source>
</reference>
<name>A0A8H6ZMT1_PLEOS</name>
<dbReference type="Proteomes" id="UP000623687">
    <property type="component" value="Unassembled WGS sequence"/>
</dbReference>
<dbReference type="SUPFAM" id="SSF56112">
    <property type="entry name" value="Protein kinase-like (PK-like)"/>
    <property type="match status" value="1"/>
</dbReference>
<protein>
    <recommendedName>
        <fullName evidence="3">Protein kinase domain-containing protein</fullName>
    </recommendedName>
</protein>
<dbReference type="AlphaFoldDB" id="A0A8H6ZMT1"/>
<organism evidence="1 2">
    <name type="scientific">Pleurotus ostreatus</name>
    <name type="common">Oyster mushroom</name>
    <name type="synonym">White-rot fungus</name>
    <dbReference type="NCBI Taxonomy" id="5322"/>
    <lineage>
        <taxon>Eukaryota</taxon>
        <taxon>Fungi</taxon>
        <taxon>Dikarya</taxon>
        <taxon>Basidiomycota</taxon>
        <taxon>Agaricomycotina</taxon>
        <taxon>Agaricomycetes</taxon>
        <taxon>Agaricomycetidae</taxon>
        <taxon>Agaricales</taxon>
        <taxon>Pleurotineae</taxon>
        <taxon>Pleurotaceae</taxon>
        <taxon>Pleurotus</taxon>
    </lineage>
</organism>